<evidence type="ECO:0000256" key="5">
    <source>
        <dbReference type="ARBA" id="ARBA00022833"/>
    </source>
</evidence>
<feature type="compositionally biased region" description="Polar residues" evidence="8">
    <location>
        <begin position="301"/>
        <end position="310"/>
    </location>
</feature>
<accession>A0AAN7ALE3</accession>
<evidence type="ECO:0000313" key="11">
    <source>
        <dbReference type="Proteomes" id="UP001302126"/>
    </source>
</evidence>
<keyword evidence="4 7" id="KW-0863">Zinc-finger</keyword>
<evidence type="ECO:0000313" key="10">
    <source>
        <dbReference type="EMBL" id="KAK4189730.1"/>
    </source>
</evidence>
<dbReference type="AlphaFoldDB" id="A0AAN7ALE3"/>
<feature type="region of interest" description="Disordered" evidence="8">
    <location>
        <begin position="338"/>
        <end position="395"/>
    </location>
</feature>
<feature type="region of interest" description="Disordered" evidence="8">
    <location>
        <begin position="654"/>
        <end position="699"/>
    </location>
</feature>
<keyword evidence="6" id="KW-0539">Nucleus</keyword>
<dbReference type="PROSITE" id="PS00028">
    <property type="entry name" value="ZINC_FINGER_C2H2_1"/>
    <property type="match status" value="2"/>
</dbReference>
<dbReference type="Gene3D" id="3.30.160.60">
    <property type="entry name" value="Classic Zinc Finger"/>
    <property type="match status" value="3"/>
</dbReference>
<feature type="compositionally biased region" description="Low complexity" evidence="8">
    <location>
        <begin position="572"/>
        <end position="589"/>
    </location>
</feature>
<comment type="subcellular location">
    <subcellularLocation>
        <location evidence="1">Nucleus</location>
    </subcellularLocation>
</comment>
<evidence type="ECO:0000256" key="1">
    <source>
        <dbReference type="ARBA" id="ARBA00004123"/>
    </source>
</evidence>
<feature type="compositionally biased region" description="Basic and acidic residues" evidence="8">
    <location>
        <begin position="770"/>
        <end position="781"/>
    </location>
</feature>
<reference evidence="10" key="2">
    <citation type="submission" date="2023-05" db="EMBL/GenBank/DDBJ databases">
        <authorList>
            <consortium name="Lawrence Berkeley National Laboratory"/>
            <person name="Steindorff A."/>
            <person name="Hensen N."/>
            <person name="Bonometti L."/>
            <person name="Westerberg I."/>
            <person name="Brannstrom I.O."/>
            <person name="Guillou S."/>
            <person name="Cros-Aarteil S."/>
            <person name="Calhoun S."/>
            <person name="Haridas S."/>
            <person name="Kuo A."/>
            <person name="Mondo S."/>
            <person name="Pangilinan J."/>
            <person name="Riley R."/>
            <person name="Labutti K."/>
            <person name="Andreopoulos B."/>
            <person name="Lipzen A."/>
            <person name="Chen C."/>
            <person name="Yanf M."/>
            <person name="Daum C."/>
            <person name="Ng V."/>
            <person name="Clum A."/>
            <person name="Ohm R."/>
            <person name="Martin F."/>
            <person name="Silar P."/>
            <person name="Natvig D."/>
            <person name="Lalanne C."/>
            <person name="Gautier V."/>
            <person name="Ament-Velasquez S.L."/>
            <person name="Kruys A."/>
            <person name="Hutchinson M.I."/>
            <person name="Powell A.J."/>
            <person name="Barry K."/>
            <person name="Miller A.N."/>
            <person name="Grigoriev I.V."/>
            <person name="Debuchy R."/>
            <person name="Gladieux P."/>
            <person name="Thoren M.H."/>
            <person name="Johannesson H."/>
        </authorList>
    </citation>
    <scope>NUCLEOTIDE SEQUENCE</scope>
    <source>
        <strain evidence="10">PSN309</strain>
    </source>
</reference>
<sequence length="803" mass="86446">MSLQTDTQLAAHLEVTKSELPRLMRQWVSRWLIIPAENSKAQALVLRIPCVQEVSLRLDIRKLSPRSAIPSHTSSVLERSHQPRRRANASGLLPDAVSLEEVCSELPVRRDSVWSFFFFSASNCNGTQSHLSKLQLDLMASNRGPTATEAPRAAISATPQPATDVSRQRSLKRARETTPTSPGALSSGDISPSKIARLMGFANPPLTGAAALEDERRRHEEEQQHQQLEALETSENPAQRTIEELISSVATTMSRPNDAPDQREQQETDASIEAAAAAAARALGSVTIPTGDVSGGDLQDVSPQSGTSGASLEDAEGRVVDSPAAMELDSRDGQHVYAPQPEAQMEDKTATSLSYPGLLPSQSDMPAPGHPPRGMSMPMPTSQGSDLDARSPNSGKKHKCPYCNTEFTRHHNLKSHLLTHSQEKPFVCNHCSMRFRRLHDLKRHGKLHTGEKPHVCPKCDRKFARGDALARHSKGAGGCAGRRPSMGGFGGDDDFDGTSGADESAMSGVLYDANGSADLTEEERRRMSLPSAKAPHVAGQGAVDGYAAHSNTYPPVGQRPTGLYPPNVDRGSTTTNTSPTSNNHTPHTSVSSMPLSAAGPSMYAQTGMTESPKPLSPGSLQRAPNEQHQTAAGLSLPAHGMSPAAKQAWLSHYPPADRDASKGNTSGPQPTGRGRGRATGGTTSGAPAASGADATTSLYGSSSEPAYWTYFQHHLEERLKQAQEQMNAELAKNNAQLLERLAQQDQQIASLLAEVASLRQQQQPPPQPAQHEHEHGHQPEHHHQHQQQEQEVPVIQDEPAVQE</sequence>
<feature type="region of interest" description="Disordered" evidence="8">
    <location>
        <begin position="757"/>
        <end position="803"/>
    </location>
</feature>
<dbReference type="Pfam" id="PF00096">
    <property type="entry name" value="zf-C2H2"/>
    <property type="match status" value="1"/>
</dbReference>
<feature type="region of interest" description="Disordered" evidence="8">
    <location>
        <begin position="214"/>
        <end position="239"/>
    </location>
</feature>
<feature type="domain" description="C2H2-type" evidence="9">
    <location>
        <begin position="454"/>
        <end position="484"/>
    </location>
</feature>
<dbReference type="InterPro" id="IPR050331">
    <property type="entry name" value="Zinc_finger"/>
</dbReference>
<protein>
    <recommendedName>
        <fullName evidence="9">C2H2-type domain-containing protein</fullName>
    </recommendedName>
</protein>
<name>A0AAN7ALE3_9PEZI</name>
<dbReference type="SUPFAM" id="SSF57667">
    <property type="entry name" value="beta-beta-alpha zinc fingers"/>
    <property type="match status" value="2"/>
</dbReference>
<gene>
    <name evidence="10" type="ORF">QBC35DRAFT_472395</name>
</gene>
<feature type="region of interest" description="Disordered" evidence="8">
    <location>
        <begin position="291"/>
        <end position="317"/>
    </location>
</feature>
<evidence type="ECO:0000259" key="9">
    <source>
        <dbReference type="PROSITE" id="PS50157"/>
    </source>
</evidence>
<reference evidence="10" key="1">
    <citation type="journal article" date="2023" name="Mol. Phylogenet. Evol.">
        <title>Genome-scale phylogeny and comparative genomics of the fungal order Sordariales.</title>
        <authorList>
            <person name="Hensen N."/>
            <person name="Bonometti L."/>
            <person name="Westerberg I."/>
            <person name="Brannstrom I.O."/>
            <person name="Guillou S."/>
            <person name="Cros-Aarteil S."/>
            <person name="Calhoun S."/>
            <person name="Haridas S."/>
            <person name="Kuo A."/>
            <person name="Mondo S."/>
            <person name="Pangilinan J."/>
            <person name="Riley R."/>
            <person name="LaButti K."/>
            <person name="Andreopoulos B."/>
            <person name="Lipzen A."/>
            <person name="Chen C."/>
            <person name="Yan M."/>
            <person name="Daum C."/>
            <person name="Ng V."/>
            <person name="Clum A."/>
            <person name="Steindorff A."/>
            <person name="Ohm R.A."/>
            <person name="Martin F."/>
            <person name="Silar P."/>
            <person name="Natvig D.O."/>
            <person name="Lalanne C."/>
            <person name="Gautier V."/>
            <person name="Ament-Velasquez S.L."/>
            <person name="Kruys A."/>
            <person name="Hutchinson M.I."/>
            <person name="Powell A.J."/>
            <person name="Barry K."/>
            <person name="Miller A.N."/>
            <person name="Grigoriev I.V."/>
            <person name="Debuchy R."/>
            <person name="Gladieux P."/>
            <person name="Hiltunen Thoren M."/>
            <person name="Johannesson H."/>
        </authorList>
    </citation>
    <scope>NUCLEOTIDE SEQUENCE</scope>
    <source>
        <strain evidence="10">PSN309</strain>
    </source>
</reference>
<evidence type="ECO:0000256" key="6">
    <source>
        <dbReference type="ARBA" id="ARBA00023242"/>
    </source>
</evidence>
<dbReference type="PANTHER" id="PTHR16515">
    <property type="entry name" value="PR DOMAIN ZINC FINGER PROTEIN"/>
    <property type="match status" value="1"/>
</dbReference>
<dbReference type="InterPro" id="IPR013087">
    <property type="entry name" value="Znf_C2H2_type"/>
</dbReference>
<dbReference type="FunFam" id="3.30.160.60:FF:000446">
    <property type="entry name" value="Zinc finger protein"/>
    <property type="match status" value="2"/>
</dbReference>
<evidence type="ECO:0000256" key="3">
    <source>
        <dbReference type="ARBA" id="ARBA00022737"/>
    </source>
</evidence>
<keyword evidence="5" id="KW-0862">Zinc</keyword>
<dbReference type="SMART" id="SM00355">
    <property type="entry name" value="ZnF_C2H2"/>
    <property type="match status" value="3"/>
</dbReference>
<evidence type="ECO:0000256" key="7">
    <source>
        <dbReference type="PROSITE-ProRule" id="PRU00042"/>
    </source>
</evidence>
<feature type="compositionally biased region" description="Polar residues" evidence="8">
    <location>
        <begin position="350"/>
        <end position="364"/>
    </location>
</feature>
<dbReference type="GO" id="GO:0005634">
    <property type="term" value="C:nucleus"/>
    <property type="evidence" value="ECO:0007669"/>
    <property type="project" value="UniProtKB-SubCell"/>
</dbReference>
<evidence type="ECO:0000256" key="2">
    <source>
        <dbReference type="ARBA" id="ARBA00022723"/>
    </source>
</evidence>
<dbReference type="GO" id="GO:0008270">
    <property type="term" value="F:zinc ion binding"/>
    <property type="evidence" value="ECO:0007669"/>
    <property type="project" value="UniProtKB-KW"/>
</dbReference>
<dbReference type="EMBL" id="MU864372">
    <property type="protein sequence ID" value="KAK4189730.1"/>
    <property type="molecule type" value="Genomic_DNA"/>
</dbReference>
<evidence type="ECO:0000256" key="8">
    <source>
        <dbReference type="SAM" id="MobiDB-lite"/>
    </source>
</evidence>
<keyword evidence="3" id="KW-0677">Repeat</keyword>
<feature type="domain" description="C2H2-type" evidence="9">
    <location>
        <begin position="426"/>
        <end position="453"/>
    </location>
</feature>
<dbReference type="Proteomes" id="UP001302126">
    <property type="component" value="Unassembled WGS sequence"/>
</dbReference>
<dbReference type="GO" id="GO:0010468">
    <property type="term" value="P:regulation of gene expression"/>
    <property type="evidence" value="ECO:0007669"/>
    <property type="project" value="TreeGrafter"/>
</dbReference>
<evidence type="ECO:0000256" key="4">
    <source>
        <dbReference type="ARBA" id="ARBA00022771"/>
    </source>
</evidence>
<feature type="compositionally biased region" description="Basic and acidic residues" evidence="8">
    <location>
        <begin position="214"/>
        <end position="224"/>
    </location>
</feature>
<comment type="caution">
    <text evidence="10">The sequence shown here is derived from an EMBL/GenBank/DDBJ whole genome shotgun (WGS) entry which is preliminary data.</text>
</comment>
<dbReference type="PANTHER" id="PTHR16515:SF49">
    <property type="entry name" value="GASTRULA ZINC FINGER PROTEIN XLCGF49.1-LIKE-RELATED"/>
    <property type="match status" value="1"/>
</dbReference>
<feature type="compositionally biased region" description="Polar residues" evidence="8">
    <location>
        <begin position="177"/>
        <end position="190"/>
    </location>
</feature>
<dbReference type="PROSITE" id="PS50157">
    <property type="entry name" value="ZINC_FINGER_C2H2_2"/>
    <property type="match status" value="3"/>
</dbReference>
<dbReference type="InterPro" id="IPR036236">
    <property type="entry name" value="Znf_C2H2_sf"/>
</dbReference>
<keyword evidence="11" id="KW-1185">Reference proteome</keyword>
<feature type="region of interest" description="Disordered" evidence="8">
    <location>
        <begin position="472"/>
        <end position="630"/>
    </location>
</feature>
<keyword evidence="2" id="KW-0479">Metal-binding</keyword>
<feature type="domain" description="C2H2-type" evidence="9">
    <location>
        <begin position="398"/>
        <end position="425"/>
    </location>
</feature>
<feature type="compositionally biased region" description="Polar residues" evidence="8">
    <location>
        <begin position="618"/>
        <end position="630"/>
    </location>
</feature>
<feature type="region of interest" description="Disordered" evidence="8">
    <location>
        <begin position="253"/>
        <end position="272"/>
    </location>
</feature>
<feature type="region of interest" description="Disordered" evidence="8">
    <location>
        <begin position="143"/>
        <end position="191"/>
    </location>
</feature>
<organism evidence="10 11">
    <name type="scientific">Podospora australis</name>
    <dbReference type="NCBI Taxonomy" id="1536484"/>
    <lineage>
        <taxon>Eukaryota</taxon>
        <taxon>Fungi</taxon>
        <taxon>Dikarya</taxon>
        <taxon>Ascomycota</taxon>
        <taxon>Pezizomycotina</taxon>
        <taxon>Sordariomycetes</taxon>
        <taxon>Sordariomycetidae</taxon>
        <taxon>Sordariales</taxon>
        <taxon>Podosporaceae</taxon>
        <taxon>Podospora</taxon>
    </lineage>
</organism>
<proteinExistence type="predicted"/>
<feature type="compositionally biased region" description="Low complexity" evidence="8">
    <location>
        <begin position="684"/>
        <end position="696"/>
    </location>
</feature>